<dbReference type="PANTHER" id="PTHR43209">
    <property type="entry name" value="TRNA SULFURTRANSFERASE"/>
    <property type="match status" value="1"/>
</dbReference>
<dbReference type="GO" id="GO:0005524">
    <property type="term" value="F:ATP binding"/>
    <property type="evidence" value="ECO:0007669"/>
    <property type="project" value="UniProtKB-UniRule"/>
</dbReference>
<feature type="domain" description="THUMP" evidence="12">
    <location>
        <begin position="57"/>
        <end position="159"/>
    </location>
</feature>
<reference evidence="13" key="2">
    <citation type="submission" date="2022-09" db="EMBL/GenBank/DDBJ databases">
        <authorList>
            <person name="Sun Q."/>
            <person name="Ohkuma M."/>
        </authorList>
    </citation>
    <scope>NUCLEOTIDE SEQUENCE</scope>
    <source>
        <strain evidence="13">JCM 13583</strain>
    </source>
</reference>
<dbReference type="GO" id="GO:0004792">
    <property type="term" value="F:thiosulfate-cyanide sulfurtransferase activity"/>
    <property type="evidence" value="ECO:0007669"/>
    <property type="project" value="InterPro"/>
</dbReference>
<evidence type="ECO:0000259" key="12">
    <source>
        <dbReference type="PROSITE" id="PS51165"/>
    </source>
</evidence>
<evidence type="ECO:0000256" key="9">
    <source>
        <dbReference type="ARBA" id="ARBA00023284"/>
    </source>
</evidence>
<dbReference type="GO" id="GO:0000049">
    <property type="term" value="F:tRNA binding"/>
    <property type="evidence" value="ECO:0007669"/>
    <property type="project" value="UniProtKB-UniRule"/>
</dbReference>
<dbReference type="InterPro" id="IPR054173">
    <property type="entry name" value="ThiI_fer"/>
</dbReference>
<dbReference type="InterPro" id="IPR050102">
    <property type="entry name" value="tRNA_sulfurtransferase_ThiI"/>
</dbReference>
<dbReference type="Pfam" id="PF00581">
    <property type="entry name" value="Rhodanese"/>
    <property type="match status" value="1"/>
</dbReference>
<dbReference type="GO" id="GO:0004810">
    <property type="term" value="F:CCA tRNA nucleotidyltransferase activity"/>
    <property type="evidence" value="ECO:0007669"/>
    <property type="project" value="InterPro"/>
</dbReference>
<keyword evidence="7 10" id="KW-0784">Thiamine biosynthesis</keyword>
<evidence type="ECO:0000256" key="6">
    <source>
        <dbReference type="ARBA" id="ARBA00022884"/>
    </source>
</evidence>
<keyword evidence="9" id="KW-0676">Redox-active center</keyword>
<feature type="binding site" evidence="10">
    <location>
        <position position="259"/>
    </location>
    <ligand>
        <name>ATP</name>
        <dbReference type="ChEBI" id="CHEBI:30616"/>
    </ligand>
</feature>
<dbReference type="InterPro" id="IPR003720">
    <property type="entry name" value="tRNA_STrfase"/>
</dbReference>
<dbReference type="SUPFAM" id="SSF52402">
    <property type="entry name" value="Adenine nucleotide alpha hydrolases-like"/>
    <property type="match status" value="1"/>
</dbReference>
<dbReference type="AlphaFoldDB" id="A0AA37BRJ2"/>
<evidence type="ECO:0000256" key="8">
    <source>
        <dbReference type="ARBA" id="ARBA00023157"/>
    </source>
</evidence>
<dbReference type="InterPro" id="IPR014729">
    <property type="entry name" value="Rossmann-like_a/b/a_fold"/>
</dbReference>
<keyword evidence="6 10" id="KW-0694">RNA-binding</keyword>
<keyword evidence="5 10" id="KW-0067">ATP-binding</keyword>
<dbReference type="InterPro" id="IPR020536">
    <property type="entry name" value="ThiI_AANH"/>
</dbReference>
<evidence type="ECO:0000256" key="2">
    <source>
        <dbReference type="ARBA" id="ARBA00022555"/>
    </source>
</evidence>
<dbReference type="SMART" id="SM00450">
    <property type="entry name" value="RHOD"/>
    <property type="match status" value="1"/>
</dbReference>
<dbReference type="GO" id="GO:0140741">
    <property type="term" value="F:tRNA-uracil-4 sulfurtransferase activity"/>
    <property type="evidence" value="ECO:0007669"/>
    <property type="project" value="UniProtKB-EC"/>
</dbReference>
<comment type="caution">
    <text evidence="10">Lacks conserved residue(s) required for the propagation of feature annotation.</text>
</comment>
<gene>
    <name evidence="10" type="primary">thiI</name>
    <name evidence="13" type="ORF">GCM10007108_10820</name>
</gene>
<comment type="subcellular location">
    <subcellularLocation>
        <location evidence="10">Cytoplasm</location>
    </subcellularLocation>
</comment>
<evidence type="ECO:0000256" key="1">
    <source>
        <dbReference type="ARBA" id="ARBA00022490"/>
    </source>
</evidence>
<protein>
    <recommendedName>
        <fullName evidence="10">tRNA sulfurtransferase</fullName>
        <ecNumber evidence="10">2.8.1.4</ecNumber>
    </recommendedName>
    <alternativeName>
        <fullName evidence="10">Sulfur carrier protein ThiS sulfurtransferase</fullName>
    </alternativeName>
    <alternativeName>
        <fullName evidence="10">Thiamine biosynthesis protein ThiI</fullName>
    </alternativeName>
    <alternativeName>
        <fullName evidence="10">tRNA 4-thiouridine synthase</fullName>
    </alternativeName>
</protein>
<accession>A0AA37BRJ2</accession>
<evidence type="ECO:0000256" key="4">
    <source>
        <dbReference type="ARBA" id="ARBA00022741"/>
    </source>
</evidence>
<evidence type="ECO:0000313" key="14">
    <source>
        <dbReference type="Proteomes" id="UP000632195"/>
    </source>
</evidence>
<feature type="domain" description="Rhodanese" evidence="11">
    <location>
        <begin position="395"/>
        <end position="460"/>
    </location>
</feature>
<reference evidence="13" key="1">
    <citation type="journal article" date="2014" name="Int. J. Syst. Evol. Microbiol.">
        <title>Complete genome sequence of Corynebacterium casei LMG S-19264T (=DSM 44701T), isolated from a smear-ripened cheese.</title>
        <authorList>
            <consortium name="US DOE Joint Genome Institute (JGI-PGF)"/>
            <person name="Walter F."/>
            <person name="Albersmeier A."/>
            <person name="Kalinowski J."/>
            <person name="Ruckert C."/>
        </authorList>
    </citation>
    <scope>NUCLEOTIDE SEQUENCE</scope>
    <source>
        <strain evidence="13">JCM 13583</strain>
    </source>
</reference>
<comment type="caution">
    <text evidence="13">The sequence shown here is derived from an EMBL/GenBank/DDBJ whole genome shotgun (WGS) entry which is preliminary data.</text>
</comment>
<keyword evidence="2 10" id="KW-0820">tRNA-binding</keyword>
<keyword evidence="14" id="KW-1185">Reference proteome</keyword>
<dbReference type="InterPro" id="IPR001763">
    <property type="entry name" value="Rhodanese-like_dom"/>
</dbReference>
<dbReference type="Proteomes" id="UP000632195">
    <property type="component" value="Unassembled WGS sequence"/>
</dbReference>
<dbReference type="GO" id="GO:0005829">
    <property type="term" value="C:cytosol"/>
    <property type="evidence" value="ECO:0007669"/>
    <property type="project" value="TreeGrafter"/>
</dbReference>
<feature type="binding site" evidence="10">
    <location>
        <position position="281"/>
    </location>
    <ligand>
        <name>ATP</name>
        <dbReference type="ChEBI" id="CHEBI:30616"/>
    </ligand>
</feature>
<dbReference type="Pfam" id="PF02926">
    <property type="entry name" value="THUMP"/>
    <property type="match status" value="1"/>
</dbReference>
<dbReference type="PROSITE" id="PS50206">
    <property type="entry name" value="RHODANESE_3"/>
    <property type="match status" value="1"/>
</dbReference>
<feature type="binding site" evidence="10">
    <location>
        <position position="290"/>
    </location>
    <ligand>
        <name>ATP</name>
        <dbReference type="ChEBI" id="CHEBI:30616"/>
    </ligand>
</feature>
<dbReference type="PANTHER" id="PTHR43209:SF1">
    <property type="entry name" value="TRNA SULFURTRANSFERASE"/>
    <property type="match status" value="1"/>
</dbReference>
<comment type="pathway">
    <text evidence="10">Cofactor biosynthesis; thiamine diphosphate biosynthesis.</text>
</comment>
<dbReference type="SUPFAM" id="SSF143437">
    <property type="entry name" value="THUMP domain-like"/>
    <property type="match status" value="1"/>
</dbReference>
<dbReference type="InterPro" id="IPR001307">
    <property type="entry name" value="Thiosulphate_STrfase_CS"/>
</dbReference>
<evidence type="ECO:0000256" key="5">
    <source>
        <dbReference type="ARBA" id="ARBA00022840"/>
    </source>
</evidence>
<comment type="catalytic activity">
    <reaction evidence="10">
        <text>[ThiI sulfur-carrier protein]-S-sulfanyl-L-cysteine + a uridine in tRNA + 2 reduced [2Fe-2S]-[ferredoxin] + ATP + H(+) = [ThiI sulfur-carrier protein]-L-cysteine + a 4-thiouridine in tRNA + 2 oxidized [2Fe-2S]-[ferredoxin] + AMP + diphosphate</text>
        <dbReference type="Rhea" id="RHEA:24176"/>
        <dbReference type="Rhea" id="RHEA-COMP:10000"/>
        <dbReference type="Rhea" id="RHEA-COMP:10001"/>
        <dbReference type="Rhea" id="RHEA-COMP:13337"/>
        <dbReference type="Rhea" id="RHEA-COMP:13338"/>
        <dbReference type="Rhea" id="RHEA-COMP:13339"/>
        <dbReference type="Rhea" id="RHEA-COMP:13340"/>
        <dbReference type="ChEBI" id="CHEBI:15378"/>
        <dbReference type="ChEBI" id="CHEBI:29950"/>
        <dbReference type="ChEBI" id="CHEBI:30616"/>
        <dbReference type="ChEBI" id="CHEBI:33019"/>
        <dbReference type="ChEBI" id="CHEBI:33737"/>
        <dbReference type="ChEBI" id="CHEBI:33738"/>
        <dbReference type="ChEBI" id="CHEBI:61963"/>
        <dbReference type="ChEBI" id="CHEBI:65315"/>
        <dbReference type="ChEBI" id="CHEBI:136798"/>
        <dbReference type="ChEBI" id="CHEBI:456215"/>
        <dbReference type="EC" id="2.8.1.4"/>
    </reaction>
</comment>
<dbReference type="PROSITE" id="PS00380">
    <property type="entry name" value="RHODANESE_1"/>
    <property type="match status" value="1"/>
</dbReference>
<organism evidence="13 14">
    <name type="scientific">Thermogymnomonas acidicola</name>
    <dbReference type="NCBI Taxonomy" id="399579"/>
    <lineage>
        <taxon>Archaea</taxon>
        <taxon>Methanobacteriati</taxon>
        <taxon>Thermoplasmatota</taxon>
        <taxon>Thermoplasmata</taxon>
        <taxon>Thermoplasmatales</taxon>
        <taxon>Thermogymnomonas</taxon>
    </lineage>
</organism>
<evidence type="ECO:0000256" key="7">
    <source>
        <dbReference type="ARBA" id="ARBA00022977"/>
    </source>
</evidence>
<dbReference type="CDD" id="cd11716">
    <property type="entry name" value="THUMP_ThiI"/>
    <property type="match status" value="1"/>
</dbReference>
<evidence type="ECO:0000259" key="11">
    <source>
        <dbReference type="PROSITE" id="PS50206"/>
    </source>
</evidence>
<dbReference type="Gene3D" id="3.30.2130.30">
    <property type="match status" value="1"/>
</dbReference>
<sequence>MVIVRYSEIGLKGTRARNSMEKKLMENITYSLLKEGEPATVRRGYGRVYVEGYVDARAVAKALRRVFGVKSFSFALRMRFQSLDEIVSAATLVFSEAVKDKYFAVRSRRMGNHPFTSMDVSVQVGAALLPFARGVDLERPQVEVKVEVRDNLAFFYGQEIEGPGGLPLGSQGRLVALVSGGIDSPVAAWMMMKRGSPVDILFCSLAHPVDTTAFLNVVSRLVDNWSFGYDGTIFIVDGSKLVEALTDHTRFRNSHVTFKRLLYRMAERLSPENGYAGIVTGESLGQVSSQTAENLLAAEHGIGLPVFRPLIGMDKEQIVALARYIGTFPDYNPGEFCSIFSDRPSTAVDAEAVDREEATFGDVSHLLEGATRIRFSQVHEFTERNSVESVRRKESMVGSVIIDLRRKEEYERWHVPGALNVDVRDVEDFVRKNGTNKTYVVYCSTGLQSAYAALKIKNMGARALYSDQRSIRKLVEEERVESNVR</sequence>
<feature type="active site" description="Cysteine persulfide intermediate" evidence="10">
    <location>
        <position position="443"/>
    </location>
</feature>
<dbReference type="InterPro" id="IPR036873">
    <property type="entry name" value="Rhodanese-like_dom_sf"/>
</dbReference>
<comment type="similarity">
    <text evidence="10">Belongs to the ThiI family.</text>
</comment>
<evidence type="ECO:0000313" key="13">
    <source>
        <dbReference type="EMBL" id="GGM74696.1"/>
    </source>
</evidence>
<dbReference type="Gene3D" id="3.40.50.620">
    <property type="entry name" value="HUPs"/>
    <property type="match status" value="1"/>
</dbReference>
<dbReference type="Gene3D" id="3.40.250.10">
    <property type="entry name" value="Rhodanese-like domain"/>
    <property type="match status" value="1"/>
</dbReference>
<keyword evidence="4 10" id="KW-0547">Nucleotide-binding</keyword>
<dbReference type="SUPFAM" id="SSF52821">
    <property type="entry name" value="Rhodanese/Cell cycle control phosphatase"/>
    <property type="match status" value="1"/>
</dbReference>
<dbReference type="Pfam" id="PF02568">
    <property type="entry name" value="ThiI"/>
    <property type="match status" value="1"/>
</dbReference>
<dbReference type="PROSITE" id="PS51165">
    <property type="entry name" value="THUMP"/>
    <property type="match status" value="1"/>
</dbReference>
<proteinExistence type="inferred from homology"/>
<dbReference type="Pfam" id="PF22025">
    <property type="entry name" value="ThiI_fer"/>
    <property type="match status" value="1"/>
</dbReference>
<evidence type="ECO:0000256" key="3">
    <source>
        <dbReference type="ARBA" id="ARBA00022679"/>
    </source>
</evidence>
<dbReference type="GO" id="GO:0002937">
    <property type="term" value="P:tRNA 4-thiouridine biosynthesis"/>
    <property type="evidence" value="ECO:0007669"/>
    <property type="project" value="TreeGrafter"/>
</dbReference>
<keyword evidence="3 10" id="KW-0808">Transferase</keyword>
<keyword evidence="1 10" id="KW-0963">Cytoplasm</keyword>
<dbReference type="HAMAP" id="MF_00021">
    <property type="entry name" value="ThiI"/>
    <property type="match status" value="1"/>
</dbReference>
<dbReference type="InterPro" id="IPR049962">
    <property type="entry name" value="THUMP_ThiI"/>
</dbReference>
<keyword evidence="8" id="KW-1015">Disulfide bond</keyword>
<feature type="binding site" evidence="10">
    <location>
        <begin position="177"/>
        <end position="178"/>
    </location>
    <ligand>
        <name>ATP</name>
        <dbReference type="ChEBI" id="CHEBI:30616"/>
    </ligand>
</feature>
<dbReference type="InterPro" id="IPR004114">
    <property type="entry name" value="THUMP_dom"/>
</dbReference>
<dbReference type="EC" id="2.8.1.4" evidence="10"/>
<name>A0AA37BRJ2_9ARCH</name>
<comment type="catalytic activity">
    <reaction evidence="10">
        <text>[ThiS sulfur-carrier protein]-C-terminal Gly-Gly-AMP + S-sulfanyl-L-cysteinyl-[cysteine desulfurase] + AH2 = [ThiS sulfur-carrier protein]-C-terminal-Gly-aminoethanethioate + L-cysteinyl-[cysteine desulfurase] + A + AMP + 2 H(+)</text>
        <dbReference type="Rhea" id="RHEA:43340"/>
        <dbReference type="Rhea" id="RHEA-COMP:12157"/>
        <dbReference type="Rhea" id="RHEA-COMP:12158"/>
        <dbReference type="Rhea" id="RHEA-COMP:12910"/>
        <dbReference type="Rhea" id="RHEA-COMP:19908"/>
        <dbReference type="ChEBI" id="CHEBI:13193"/>
        <dbReference type="ChEBI" id="CHEBI:15378"/>
        <dbReference type="ChEBI" id="CHEBI:17499"/>
        <dbReference type="ChEBI" id="CHEBI:29950"/>
        <dbReference type="ChEBI" id="CHEBI:61963"/>
        <dbReference type="ChEBI" id="CHEBI:90618"/>
        <dbReference type="ChEBI" id="CHEBI:232372"/>
        <dbReference type="ChEBI" id="CHEBI:456215"/>
    </reaction>
</comment>
<comment type="function">
    <text evidence="10">Catalyzes the ATP-dependent transfer of a sulfur to tRNA to produce 4-thiouridine in position 8 of tRNAs, which functions as a near-UV photosensor. Also catalyzes the transfer of sulfur to the sulfur carrier protein ThiS, forming ThiS-thiocarboxylate. This is a step in the synthesis of thiazole, in the thiamine biosynthesis pathway. The sulfur is donated as persulfide by IscS.</text>
</comment>
<dbReference type="GO" id="GO:0052837">
    <property type="term" value="P:thiazole biosynthetic process"/>
    <property type="evidence" value="ECO:0007669"/>
    <property type="project" value="TreeGrafter"/>
</dbReference>
<dbReference type="EMBL" id="BMNY01000001">
    <property type="protein sequence ID" value="GGM74696.1"/>
    <property type="molecule type" value="Genomic_DNA"/>
</dbReference>
<dbReference type="SMART" id="SM00981">
    <property type="entry name" value="THUMP"/>
    <property type="match status" value="1"/>
</dbReference>
<dbReference type="GO" id="GO:0009229">
    <property type="term" value="P:thiamine diphosphate biosynthetic process"/>
    <property type="evidence" value="ECO:0007669"/>
    <property type="project" value="UniProtKB-UniRule"/>
</dbReference>
<dbReference type="GO" id="GO:0009228">
    <property type="term" value="P:thiamine biosynthetic process"/>
    <property type="evidence" value="ECO:0007669"/>
    <property type="project" value="UniProtKB-KW"/>
</dbReference>
<dbReference type="CDD" id="cd00158">
    <property type="entry name" value="RHOD"/>
    <property type="match status" value="1"/>
</dbReference>
<evidence type="ECO:0000256" key="10">
    <source>
        <dbReference type="HAMAP-Rule" id="MF_00021"/>
    </source>
</evidence>